<keyword evidence="12" id="KW-1185">Reference proteome</keyword>
<evidence type="ECO:0000256" key="6">
    <source>
        <dbReference type="ARBA" id="ARBA00022840"/>
    </source>
</evidence>
<evidence type="ECO:0000256" key="9">
    <source>
        <dbReference type="SAM" id="MobiDB-lite"/>
    </source>
</evidence>
<keyword evidence="4" id="KW-0547">Nucleotide-binding</keyword>
<sequence>MSDEWRWGAGPNRYVKRPGTGADPPRPDGIPLRRPLTQNALQLTGITYDRGRVDFDRLRESDVERARTRFRRSLPDLIWNAAALEGNTFTLPEVRTLLDGVTVGGKPLADEEQVLALSEGYSRLDELVGTREFTLSKVVSDQAHSMIARHEAIESGHFRGEGLTGGGGDVRLSNGGYVRGVPAADLPARFERLATYIGTLDDPREQALVYFAAATRSQFYFDGNKRTARLMMTGMLMSSGFDAVNIPFARQYEFNLALDDLFTTDDGTALMAFVADCADRDG</sequence>
<evidence type="ECO:0000256" key="2">
    <source>
        <dbReference type="ARBA" id="ARBA00022692"/>
    </source>
</evidence>
<gene>
    <name evidence="11" type="ORF">GCM10025867_16380</name>
</gene>
<evidence type="ECO:0000256" key="4">
    <source>
        <dbReference type="ARBA" id="ARBA00022741"/>
    </source>
</evidence>
<dbReference type="EMBL" id="AP027732">
    <property type="protein sequence ID" value="BDZ49397.1"/>
    <property type="molecule type" value="Genomic_DNA"/>
</dbReference>
<evidence type="ECO:0000259" key="10">
    <source>
        <dbReference type="PROSITE" id="PS51459"/>
    </source>
</evidence>
<evidence type="ECO:0000256" key="5">
    <source>
        <dbReference type="ARBA" id="ARBA00022803"/>
    </source>
</evidence>
<evidence type="ECO:0000313" key="11">
    <source>
        <dbReference type="EMBL" id="BDZ49397.1"/>
    </source>
</evidence>
<proteinExistence type="predicted"/>
<organism evidence="11 12">
    <name type="scientific">Frondihabitans sucicola</name>
    <dbReference type="NCBI Taxonomy" id="1268041"/>
    <lineage>
        <taxon>Bacteria</taxon>
        <taxon>Bacillati</taxon>
        <taxon>Actinomycetota</taxon>
        <taxon>Actinomycetes</taxon>
        <taxon>Micrococcales</taxon>
        <taxon>Microbacteriaceae</taxon>
        <taxon>Frondihabitans</taxon>
    </lineage>
</organism>
<dbReference type="PANTHER" id="PTHR13504:SF34">
    <property type="entry name" value="PROTEIN ADENYLYLTRANSFERASE FICD"/>
    <property type="match status" value="1"/>
</dbReference>
<dbReference type="InterPro" id="IPR040198">
    <property type="entry name" value="Fido_containing"/>
</dbReference>
<feature type="region of interest" description="Disordered" evidence="9">
    <location>
        <begin position="1"/>
        <end position="33"/>
    </location>
</feature>
<keyword evidence="6" id="KW-0067">ATP-binding</keyword>
<reference evidence="12" key="1">
    <citation type="journal article" date="2019" name="Int. J. Syst. Evol. Microbiol.">
        <title>The Global Catalogue of Microorganisms (GCM) 10K type strain sequencing project: providing services to taxonomists for standard genome sequencing and annotation.</title>
        <authorList>
            <consortium name="The Broad Institute Genomics Platform"/>
            <consortium name="The Broad Institute Genome Sequencing Center for Infectious Disease"/>
            <person name="Wu L."/>
            <person name="Ma J."/>
        </authorList>
    </citation>
    <scope>NUCLEOTIDE SEQUENCE [LARGE SCALE GENOMIC DNA]</scope>
    <source>
        <strain evidence="12">NBRC 108728</strain>
    </source>
</reference>
<dbReference type="SUPFAM" id="SSF140931">
    <property type="entry name" value="Fic-like"/>
    <property type="match status" value="1"/>
</dbReference>
<dbReference type="PROSITE" id="PS51459">
    <property type="entry name" value="FIDO"/>
    <property type="match status" value="1"/>
</dbReference>
<feature type="domain" description="Fido" evidence="10">
    <location>
        <begin position="135"/>
        <end position="276"/>
    </location>
</feature>
<keyword evidence="2" id="KW-0812">Transmembrane</keyword>
<keyword evidence="3" id="KW-0677">Repeat</keyword>
<dbReference type="InterPro" id="IPR003812">
    <property type="entry name" value="Fido"/>
</dbReference>
<accession>A0ABM8GLV5</accession>
<dbReference type="Gene3D" id="1.10.3290.10">
    <property type="entry name" value="Fido-like domain"/>
    <property type="match status" value="1"/>
</dbReference>
<dbReference type="Proteomes" id="UP001321486">
    <property type="component" value="Chromosome"/>
</dbReference>
<keyword evidence="8" id="KW-0472">Membrane</keyword>
<name>A0ABM8GLV5_9MICO</name>
<dbReference type="PANTHER" id="PTHR13504">
    <property type="entry name" value="FIDO DOMAIN-CONTAINING PROTEIN DDB_G0283145"/>
    <property type="match status" value="1"/>
</dbReference>
<protein>
    <recommendedName>
        <fullName evidence="10">Fido domain-containing protein</fullName>
    </recommendedName>
</protein>
<evidence type="ECO:0000256" key="3">
    <source>
        <dbReference type="ARBA" id="ARBA00022737"/>
    </source>
</evidence>
<evidence type="ECO:0000313" key="12">
    <source>
        <dbReference type="Proteomes" id="UP001321486"/>
    </source>
</evidence>
<comment type="subcellular location">
    <subcellularLocation>
        <location evidence="1">Membrane</location>
        <topology evidence="1">Single-pass membrane protein</topology>
    </subcellularLocation>
</comment>
<keyword evidence="7" id="KW-1133">Transmembrane helix</keyword>
<evidence type="ECO:0000256" key="7">
    <source>
        <dbReference type="ARBA" id="ARBA00022989"/>
    </source>
</evidence>
<evidence type="ECO:0000256" key="1">
    <source>
        <dbReference type="ARBA" id="ARBA00004167"/>
    </source>
</evidence>
<keyword evidence="5" id="KW-0802">TPR repeat</keyword>
<dbReference type="InterPro" id="IPR036597">
    <property type="entry name" value="Fido-like_dom_sf"/>
</dbReference>
<evidence type="ECO:0000256" key="8">
    <source>
        <dbReference type="ARBA" id="ARBA00023136"/>
    </source>
</evidence>